<dbReference type="GO" id="GO:0000287">
    <property type="term" value="F:magnesium ion binding"/>
    <property type="evidence" value="ECO:0007669"/>
    <property type="project" value="TreeGrafter"/>
</dbReference>
<dbReference type="EMBL" id="AZFJ01000036">
    <property type="protein sequence ID" value="KRL86899.1"/>
    <property type="molecule type" value="Genomic_DNA"/>
</dbReference>
<dbReference type="SFLD" id="SFLDS00003">
    <property type="entry name" value="Haloacid_Dehalogenase"/>
    <property type="match status" value="1"/>
</dbReference>
<dbReference type="GO" id="GO:0016791">
    <property type="term" value="F:phosphatase activity"/>
    <property type="evidence" value="ECO:0007669"/>
    <property type="project" value="UniProtKB-ARBA"/>
</dbReference>
<dbReference type="RefSeq" id="WP_054651331.1">
    <property type="nucleotide sequence ID" value="NZ_AZFJ01000036.1"/>
</dbReference>
<dbReference type="PANTHER" id="PTHR10000:SF53">
    <property type="entry name" value="5-AMINO-6-(5-PHOSPHO-D-RIBITYLAMINO)URACIL PHOSPHATASE YBJI-RELATED"/>
    <property type="match status" value="1"/>
</dbReference>
<dbReference type="InterPro" id="IPR006379">
    <property type="entry name" value="HAD-SF_hydro_IIB"/>
</dbReference>
<dbReference type="Gene3D" id="3.40.50.1000">
    <property type="entry name" value="HAD superfamily/HAD-like"/>
    <property type="match status" value="1"/>
</dbReference>
<protein>
    <submittedName>
        <fullName evidence="1">HAD superfamily hydrolase</fullName>
    </submittedName>
</protein>
<evidence type="ECO:0000313" key="1">
    <source>
        <dbReference type="EMBL" id="KRL86899.1"/>
    </source>
</evidence>
<dbReference type="Gene3D" id="3.30.1240.10">
    <property type="match status" value="1"/>
</dbReference>
<keyword evidence="2" id="KW-1185">Reference proteome</keyword>
<dbReference type="InterPro" id="IPR023214">
    <property type="entry name" value="HAD_sf"/>
</dbReference>
<comment type="caution">
    <text evidence="1">The sequence shown here is derived from an EMBL/GenBank/DDBJ whole genome shotgun (WGS) entry which is preliminary data.</text>
</comment>
<dbReference type="CDD" id="cd07518">
    <property type="entry name" value="HAD_YbiV-Like"/>
    <property type="match status" value="1"/>
</dbReference>
<dbReference type="Pfam" id="PF08282">
    <property type="entry name" value="Hydrolase_3"/>
    <property type="match status" value="1"/>
</dbReference>
<dbReference type="NCBIfam" id="TIGR01484">
    <property type="entry name" value="HAD-SF-IIB"/>
    <property type="match status" value="1"/>
</dbReference>
<accession>A0A0R1U6F0</accession>
<name>A0A0R1U6F0_9LACO</name>
<reference evidence="1 2" key="1">
    <citation type="journal article" date="2015" name="Genome Announc.">
        <title>Expanding the biotechnology potential of lactobacilli through comparative genomics of 213 strains and associated genera.</title>
        <authorList>
            <person name="Sun Z."/>
            <person name="Harris H.M."/>
            <person name="McCann A."/>
            <person name="Guo C."/>
            <person name="Argimon S."/>
            <person name="Zhang W."/>
            <person name="Yang X."/>
            <person name="Jeffery I.B."/>
            <person name="Cooney J.C."/>
            <person name="Kagawa T.F."/>
            <person name="Liu W."/>
            <person name="Song Y."/>
            <person name="Salvetti E."/>
            <person name="Wrobel A."/>
            <person name="Rasinkangas P."/>
            <person name="Parkhill J."/>
            <person name="Rea M.C."/>
            <person name="O'Sullivan O."/>
            <person name="Ritari J."/>
            <person name="Douillard F.P."/>
            <person name="Paul Ross R."/>
            <person name="Yang R."/>
            <person name="Briner A.E."/>
            <person name="Felis G.E."/>
            <person name="de Vos W.M."/>
            <person name="Barrangou R."/>
            <person name="Klaenhammer T.R."/>
            <person name="Caufield P.W."/>
            <person name="Cui Y."/>
            <person name="Zhang H."/>
            <person name="O'Toole P.W."/>
        </authorList>
    </citation>
    <scope>NUCLEOTIDE SEQUENCE [LARGE SCALE GENOMIC DNA]</scope>
    <source>
        <strain evidence="1 2">DSM 15945</strain>
    </source>
</reference>
<organism evidence="1 2">
    <name type="scientific">Lacticaseibacillus pantheris DSM 15945 = JCM 12539 = NBRC 106106</name>
    <dbReference type="NCBI Taxonomy" id="1423783"/>
    <lineage>
        <taxon>Bacteria</taxon>
        <taxon>Bacillati</taxon>
        <taxon>Bacillota</taxon>
        <taxon>Bacilli</taxon>
        <taxon>Lactobacillales</taxon>
        <taxon>Lactobacillaceae</taxon>
        <taxon>Lacticaseibacillus</taxon>
    </lineage>
</organism>
<dbReference type="SUPFAM" id="SSF56784">
    <property type="entry name" value="HAD-like"/>
    <property type="match status" value="1"/>
</dbReference>
<dbReference type="Proteomes" id="UP000051922">
    <property type="component" value="Unassembled WGS sequence"/>
</dbReference>
<dbReference type="PROSITE" id="PS01229">
    <property type="entry name" value="COF_2"/>
    <property type="match status" value="1"/>
</dbReference>
<evidence type="ECO:0000313" key="2">
    <source>
        <dbReference type="Proteomes" id="UP000051922"/>
    </source>
</evidence>
<sequence>MKQPKLVAVDMDGTFLNDAMDYDREHFARLHQRMQEQGIRFVVASGNQYYQLRSFFTDYPDTIYVAENGAYIRDEHREYAINRYASSTAATIIARLATVPDIHVVVCGVKSAYVLADERPEWIADVRRYYYQLELVDSFDDLDDELIKFAISCPPDETDALVHRFEQLMDGLAVPASSGHGDIDLIQPGVHKAAGLQQLGQVLNVDLADMCAFGDGGNDLEMIREVGLGVAMANASDAVKAVADAETADNNTQGVLTFLDQLLG</sequence>
<dbReference type="PATRIC" id="fig|1423783.4.peg.99"/>
<dbReference type="PANTHER" id="PTHR10000">
    <property type="entry name" value="PHOSPHOSERINE PHOSPHATASE"/>
    <property type="match status" value="1"/>
</dbReference>
<dbReference type="SFLD" id="SFLDG01140">
    <property type="entry name" value="C2.B:_Phosphomannomutase_and_P"/>
    <property type="match status" value="1"/>
</dbReference>
<keyword evidence="1" id="KW-0378">Hydrolase</keyword>
<dbReference type="NCBIfam" id="TIGR00099">
    <property type="entry name" value="Cof-subfamily"/>
    <property type="match status" value="1"/>
</dbReference>
<proteinExistence type="predicted"/>
<gene>
    <name evidence="1" type="ORF">FC50_GL000090</name>
</gene>
<dbReference type="STRING" id="1423783.FC50_GL000090"/>
<dbReference type="InterPro" id="IPR000150">
    <property type="entry name" value="Cof"/>
</dbReference>
<dbReference type="AlphaFoldDB" id="A0A0R1U6F0"/>
<dbReference type="InterPro" id="IPR036412">
    <property type="entry name" value="HAD-like_sf"/>
</dbReference>
<dbReference type="GO" id="GO:0005829">
    <property type="term" value="C:cytosol"/>
    <property type="evidence" value="ECO:0007669"/>
    <property type="project" value="TreeGrafter"/>
</dbReference>